<dbReference type="Proteomes" id="UP001158500">
    <property type="component" value="Unassembled WGS sequence"/>
</dbReference>
<name>A0AA42PCC8_STUST</name>
<dbReference type="AlphaFoldDB" id="A0AA42PCC8"/>
<evidence type="ECO:0000313" key="2">
    <source>
        <dbReference type="Proteomes" id="UP001158500"/>
    </source>
</evidence>
<dbReference type="EMBL" id="JAOCAE010000009">
    <property type="protein sequence ID" value="MDH1237242.1"/>
    <property type="molecule type" value="Genomic_DNA"/>
</dbReference>
<gene>
    <name evidence="1" type="ORF">N5C32_14480</name>
</gene>
<proteinExistence type="predicted"/>
<comment type="caution">
    <text evidence="1">The sequence shown here is derived from an EMBL/GenBank/DDBJ whole genome shotgun (WGS) entry which is preliminary data.</text>
</comment>
<organism evidence="1 2">
    <name type="scientific">Stutzerimonas stutzeri</name>
    <name type="common">Pseudomonas stutzeri</name>
    <dbReference type="NCBI Taxonomy" id="316"/>
    <lineage>
        <taxon>Bacteria</taxon>
        <taxon>Pseudomonadati</taxon>
        <taxon>Pseudomonadota</taxon>
        <taxon>Gammaproteobacteria</taxon>
        <taxon>Pseudomonadales</taxon>
        <taxon>Pseudomonadaceae</taxon>
        <taxon>Stutzerimonas</taxon>
    </lineage>
</organism>
<reference evidence="1" key="1">
    <citation type="submission" date="2022-09" db="EMBL/GenBank/DDBJ databases">
        <title>Intensive care unit water sources are persistently colonized with multi-drug resistant bacteria and are the site of extensive horizontal gene transfer of antibiotic resistance genes.</title>
        <authorList>
            <person name="Diorio-Toth L."/>
        </authorList>
    </citation>
    <scope>NUCLEOTIDE SEQUENCE</scope>
    <source>
        <strain evidence="1">GD03947</strain>
    </source>
</reference>
<protein>
    <submittedName>
        <fullName evidence="1">Uncharacterized protein</fullName>
    </submittedName>
</protein>
<accession>A0AA42PCC8</accession>
<evidence type="ECO:0000313" key="1">
    <source>
        <dbReference type="EMBL" id="MDH1237242.1"/>
    </source>
</evidence>
<sequence length="75" mass="8480">MKISAQQTPQGPIYFRDGEPITWREVSAETGLDRSLSRLLLKKAAASGEEITDLRAWRDRNVLIWKLENELAAPA</sequence>
<dbReference type="RefSeq" id="WP_279641620.1">
    <property type="nucleotide sequence ID" value="NZ_JAOCAE010000009.1"/>
</dbReference>